<evidence type="ECO:0000313" key="3">
    <source>
        <dbReference type="Proteomes" id="UP000464178"/>
    </source>
</evidence>
<dbReference type="RefSeq" id="WP_162672235.1">
    <property type="nucleotide sequence ID" value="NZ_LR593886.1"/>
</dbReference>
<dbReference type="PANTHER" id="PTHR43591">
    <property type="entry name" value="METHYLTRANSFERASE"/>
    <property type="match status" value="1"/>
</dbReference>
<dbReference type="EMBL" id="LR593886">
    <property type="protein sequence ID" value="VTS00686.1"/>
    <property type="molecule type" value="Genomic_DNA"/>
</dbReference>
<dbReference type="KEGG" id="gms:SOIL9_81010"/>
<dbReference type="AlphaFoldDB" id="A0A6P2DHJ6"/>
<reference evidence="2 3" key="1">
    <citation type="submission" date="2019-05" db="EMBL/GenBank/DDBJ databases">
        <authorList>
            <consortium name="Science for Life Laboratories"/>
        </authorList>
    </citation>
    <scope>NUCLEOTIDE SEQUENCE [LARGE SCALE GENOMIC DNA]</scope>
    <source>
        <strain evidence="2">Soil9</strain>
    </source>
</reference>
<dbReference type="InterPro" id="IPR029063">
    <property type="entry name" value="SAM-dependent_MTases_sf"/>
</dbReference>
<accession>A0A6P2DHJ6</accession>
<evidence type="ECO:0000259" key="1">
    <source>
        <dbReference type="Pfam" id="PF08241"/>
    </source>
</evidence>
<dbReference type="GO" id="GO:0032259">
    <property type="term" value="P:methylation"/>
    <property type="evidence" value="ECO:0007669"/>
    <property type="project" value="UniProtKB-KW"/>
</dbReference>
<proteinExistence type="predicted"/>
<dbReference type="CDD" id="cd02440">
    <property type="entry name" value="AdoMet_MTases"/>
    <property type="match status" value="1"/>
</dbReference>
<keyword evidence="2" id="KW-0830">Ubiquinone</keyword>
<keyword evidence="2" id="KW-0808">Transferase</keyword>
<organism evidence="2 3">
    <name type="scientific">Gemmata massiliana</name>
    <dbReference type="NCBI Taxonomy" id="1210884"/>
    <lineage>
        <taxon>Bacteria</taxon>
        <taxon>Pseudomonadati</taxon>
        <taxon>Planctomycetota</taxon>
        <taxon>Planctomycetia</taxon>
        <taxon>Gemmatales</taxon>
        <taxon>Gemmataceae</taxon>
        <taxon>Gemmata</taxon>
    </lineage>
</organism>
<gene>
    <name evidence="2" type="ORF">SOIL9_81010</name>
</gene>
<feature type="domain" description="Methyltransferase type 11" evidence="1">
    <location>
        <begin position="39"/>
        <end position="134"/>
    </location>
</feature>
<protein>
    <recommendedName>
        <fullName evidence="1">Methyltransferase type 11 domain-containing protein</fullName>
    </recommendedName>
</protein>
<dbReference type="SUPFAM" id="SSF53335">
    <property type="entry name" value="S-adenosyl-L-methionine-dependent methyltransferases"/>
    <property type="match status" value="1"/>
</dbReference>
<name>A0A6P2DHJ6_9BACT</name>
<dbReference type="Pfam" id="PF08241">
    <property type="entry name" value="Methyltransf_11"/>
    <property type="match status" value="1"/>
</dbReference>
<dbReference type="InterPro" id="IPR013216">
    <property type="entry name" value="Methyltransf_11"/>
</dbReference>
<sequence length="281" mass="30775">MTGAPPQYDAYQSSFHEAFRVELYGVLDALPIPRGGSVLDVPCGDGFYSRRLAERLPAGATLAAVDASQEYLDRVRATVRADAVDVRRADAYELPFGAATFDLVWCAQSLISLDPARAVREMFRVTKPDGAVAILEVDEFHHVLLPWPAELEAVLPAAVHAACLREYGDGIKLAPTRKLRGLLDRVGFGSVRRTTISFDRAAPFGVRTAAFLTHHFEHLRRLARPRLLPALQKVFDRATDPGAADSLYNRPGSELVCINAIYLARPSRETSARLLSDGPPA</sequence>
<evidence type="ECO:0000313" key="2">
    <source>
        <dbReference type="EMBL" id="VTS00686.1"/>
    </source>
</evidence>
<keyword evidence="2" id="KW-0489">Methyltransferase</keyword>
<dbReference type="Proteomes" id="UP000464178">
    <property type="component" value="Chromosome"/>
</dbReference>
<keyword evidence="3" id="KW-1185">Reference proteome</keyword>
<dbReference type="GO" id="GO:0008757">
    <property type="term" value="F:S-adenosylmethionine-dependent methyltransferase activity"/>
    <property type="evidence" value="ECO:0007669"/>
    <property type="project" value="InterPro"/>
</dbReference>
<dbReference type="Gene3D" id="3.40.50.150">
    <property type="entry name" value="Vaccinia Virus protein VP39"/>
    <property type="match status" value="1"/>
</dbReference>